<dbReference type="Proteomes" id="UP000076567">
    <property type="component" value="Unassembled WGS sequence"/>
</dbReference>
<dbReference type="EMBL" id="LRFC01000023">
    <property type="protein sequence ID" value="KZE66014.1"/>
    <property type="molecule type" value="Genomic_DNA"/>
</dbReference>
<dbReference type="PANTHER" id="PTHR46383">
    <property type="entry name" value="ASPARTATE AMINOTRANSFERASE"/>
    <property type="match status" value="1"/>
</dbReference>
<dbReference type="InterPro" id="IPR015422">
    <property type="entry name" value="PyrdxlP-dep_Trfase_small"/>
</dbReference>
<evidence type="ECO:0000256" key="6">
    <source>
        <dbReference type="RuleBase" id="RU000481"/>
    </source>
</evidence>
<evidence type="ECO:0000256" key="5">
    <source>
        <dbReference type="ARBA" id="ARBA00022898"/>
    </source>
</evidence>
<evidence type="ECO:0000256" key="3">
    <source>
        <dbReference type="ARBA" id="ARBA00022576"/>
    </source>
</evidence>
<comment type="similarity">
    <text evidence="2 6">Belongs to the class-I pyridoxal-phosphate-dependent aminotransferase family.</text>
</comment>
<evidence type="ECO:0000256" key="4">
    <source>
        <dbReference type="ARBA" id="ARBA00022679"/>
    </source>
</evidence>
<dbReference type="InterPro" id="IPR015421">
    <property type="entry name" value="PyrdxlP-dep_Trfase_major"/>
</dbReference>
<sequence length="385" mass="42899">MEHLLNDHAKSIQISGIRKFFNEVAQFPNAISLTLGQPDFPTPLHVKEAAIAAIHNNQTVYSHNAGYIELRKAASEFVKEKYELNYDPTSEVIVTAGASEAIDITLRTILNNGDDVLLPAPVYPGYEPVITLCGANTIYIDTTQTGFKVTPELIDKHITDKTKAIIIPSPSNPTGVVLEDHELLELSHYLRKKDIFVLSDEIYSELKYNGNHHSIAHYEGMREKTFVINGLSKSHSMTGWRIGLLFGPQNLLQHVLKVHQYNVTCASTISQAAAIEALTNGKDDASEMREAYKQRLEYCCNRLEKMGISFEKPNGAFYLFVSVKKYGLTSYEFALKLLQNEEVAVVPGDAFTTLGEGYVRISYAASMEQLIKGMDGIENFINSLT</sequence>
<evidence type="ECO:0000259" key="7">
    <source>
        <dbReference type="Pfam" id="PF00155"/>
    </source>
</evidence>
<name>A0A163R0K0_9BACL</name>
<protein>
    <recommendedName>
        <fullName evidence="6">Aminotransferase</fullName>
        <ecNumber evidence="6">2.6.1.-</ecNumber>
    </recommendedName>
</protein>
<keyword evidence="3 6" id="KW-0032">Aminotransferase</keyword>
<gene>
    <name evidence="8" type="ORF">AWM68_06440</name>
</gene>
<keyword evidence="5" id="KW-0663">Pyridoxal phosphate</keyword>
<dbReference type="InterPro" id="IPR004839">
    <property type="entry name" value="Aminotransferase_I/II_large"/>
</dbReference>
<dbReference type="Gene3D" id="3.90.1150.10">
    <property type="entry name" value="Aspartate Aminotransferase, domain 1"/>
    <property type="match status" value="1"/>
</dbReference>
<dbReference type="Gene3D" id="3.40.640.10">
    <property type="entry name" value="Type I PLP-dependent aspartate aminotransferase-like (Major domain)"/>
    <property type="match status" value="1"/>
</dbReference>
<dbReference type="GO" id="GO:0006520">
    <property type="term" value="P:amino acid metabolic process"/>
    <property type="evidence" value="ECO:0007669"/>
    <property type="project" value="InterPro"/>
</dbReference>
<comment type="cofactor">
    <cofactor evidence="1 6">
        <name>pyridoxal 5'-phosphate</name>
        <dbReference type="ChEBI" id="CHEBI:597326"/>
    </cofactor>
</comment>
<reference evidence="9" key="1">
    <citation type="submission" date="2016-01" db="EMBL/GenBank/DDBJ databases">
        <title>Draft genome of Chromobacterium sp. F49.</title>
        <authorList>
            <person name="Hong K.W."/>
        </authorList>
    </citation>
    <scope>NUCLEOTIDE SEQUENCE [LARGE SCALE GENOMIC DNA]</scope>
    <source>
        <strain evidence="9">P7IIIA</strain>
    </source>
</reference>
<keyword evidence="4 6" id="KW-0808">Transferase</keyword>
<dbReference type="PANTHER" id="PTHR46383:SF4">
    <property type="entry name" value="AMINOTRANSFERASE"/>
    <property type="match status" value="1"/>
</dbReference>
<dbReference type="InterPro" id="IPR050596">
    <property type="entry name" value="AspAT/PAT-like"/>
</dbReference>
<dbReference type="FunFam" id="3.40.640.10:FF:000033">
    <property type="entry name" value="Aspartate aminotransferase"/>
    <property type="match status" value="1"/>
</dbReference>
<dbReference type="EC" id="2.6.1.-" evidence="6"/>
<dbReference type="PROSITE" id="PS00105">
    <property type="entry name" value="AA_TRANSFER_CLASS_1"/>
    <property type="match status" value="1"/>
</dbReference>
<evidence type="ECO:0000313" key="8">
    <source>
        <dbReference type="EMBL" id="KZE66014.1"/>
    </source>
</evidence>
<evidence type="ECO:0000313" key="9">
    <source>
        <dbReference type="Proteomes" id="UP000076567"/>
    </source>
</evidence>
<comment type="caution">
    <text evidence="8">The sequence shown here is derived from an EMBL/GenBank/DDBJ whole genome shotgun (WGS) entry which is preliminary data.</text>
</comment>
<keyword evidence="9" id="KW-1185">Reference proteome</keyword>
<organism evidence="8 9">
    <name type="scientific">Fictibacillus phosphorivorans</name>
    <dbReference type="NCBI Taxonomy" id="1221500"/>
    <lineage>
        <taxon>Bacteria</taxon>
        <taxon>Bacillati</taxon>
        <taxon>Bacillota</taxon>
        <taxon>Bacilli</taxon>
        <taxon>Bacillales</taxon>
        <taxon>Fictibacillaceae</taxon>
        <taxon>Fictibacillus</taxon>
    </lineage>
</organism>
<dbReference type="RefSeq" id="WP_066241197.1">
    <property type="nucleotide sequence ID" value="NZ_LRFC01000023.1"/>
</dbReference>
<dbReference type="Pfam" id="PF00155">
    <property type="entry name" value="Aminotran_1_2"/>
    <property type="match status" value="1"/>
</dbReference>
<dbReference type="SUPFAM" id="SSF53383">
    <property type="entry name" value="PLP-dependent transferases"/>
    <property type="match status" value="1"/>
</dbReference>
<dbReference type="NCBIfam" id="NF005817">
    <property type="entry name" value="PRK07683.1"/>
    <property type="match status" value="1"/>
</dbReference>
<feature type="domain" description="Aminotransferase class I/classII large" evidence="7">
    <location>
        <begin position="30"/>
        <end position="368"/>
    </location>
</feature>
<accession>A0A163R0K0</accession>
<dbReference type="PRINTS" id="PR00753">
    <property type="entry name" value="ACCSYNTHASE"/>
</dbReference>
<evidence type="ECO:0000256" key="1">
    <source>
        <dbReference type="ARBA" id="ARBA00001933"/>
    </source>
</evidence>
<dbReference type="OrthoDB" id="9802328at2"/>
<dbReference type="InterPro" id="IPR004838">
    <property type="entry name" value="NHTrfase_class1_PyrdxlP-BS"/>
</dbReference>
<dbReference type="GO" id="GO:0030170">
    <property type="term" value="F:pyridoxal phosphate binding"/>
    <property type="evidence" value="ECO:0007669"/>
    <property type="project" value="InterPro"/>
</dbReference>
<dbReference type="InterPro" id="IPR015424">
    <property type="entry name" value="PyrdxlP-dep_Trfase"/>
</dbReference>
<dbReference type="CDD" id="cd00609">
    <property type="entry name" value="AAT_like"/>
    <property type="match status" value="1"/>
</dbReference>
<proteinExistence type="inferred from homology"/>
<dbReference type="GO" id="GO:0008483">
    <property type="term" value="F:transaminase activity"/>
    <property type="evidence" value="ECO:0007669"/>
    <property type="project" value="UniProtKB-KW"/>
</dbReference>
<evidence type="ECO:0000256" key="2">
    <source>
        <dbReference type="ARBA" id="ARBA00007441"/>
    </source>
</evidence>
<dbReference type="AlphaFoldDB" id="A0A163R0K0"/>